<dbReference type="EMBL" id="JACOOX010000003">
    <property type="protein sequence ID" value="MBC5662441.1"/>
    <property type="molecule type" value="Genomic_DNA"/>
</dbReference>
<sequence>MIQIITGDKGKGKTKVLIDKVNNEVKVVAGSVVFIDNNNKHLYELSNRVRMINCTNYEVNNLEMFAGFVLGIISQTKDIEKIYIDNFTSVAYVNKEQVKVALDIINNISEKFNISIIICFATDSSDVPDEYKDNIIAAL</sequence>
<comment type="caution">
    <text evidence="1">The sequence shown here is derived from an EMBL/GenBank/DDBJ whole genome shotgun (WGS) entry which is preliminary data.</text>
</comment>
<evidence type="ECO:0000313" key="1">
    <source>
        <dbReference type="EMBL" id="MBC5662441.1"/>
    </source>
</evidence>
<protein>
    <submittedName>
        <fullName evidence="1">Twitching motility protein PilT</fullName>
    </submittedName>
</protein>
<gene>
    <name evidence="1" type="ORF">H8S09_05960</name>
</gene>
<name>A0A8I0DUT9_9FIRM</name>
<evidence type="ECO:0000313" key="2">
    <source>
        <dbReference type="Proteomes" id="UP000615234"/>
    </source>
</evidence>
<dbReference type="Proteomes" id="UP000615234">
    <property type="component" value="Unassembled WGS sequence"/>
</dbReference>
<dbReference type="RefSeq" id="WP_117807557.1">
    <property type="nucleotide sequence ID" value="NZ_JACOOX010000003.1"/>
</dbReference>
<proteinExistence type="predicted"/>
<dbReference type="AlphaFoldDB" id="A0A8I0DUT9"/>
<reference evidence="1 2" key="1">
    <citation type="submission" date="2020-08" db="EMBL/GenBank/DDBJ databases">
        <title>Genome public.</title>
        <authorList>
            <person name="Liu C."/>
            <person name="Sun Q."/>
        </authorList>
    </citation>
    <scope>NUCLEOTIDE SEQUENCE [LARGE SCALE GENOMIC DNA]</scope>
    <source>
        <strain evidence="1 2">NSJ-10</strain>
    </source>
</reference>
<organism evidence="1 2">
    <name type="scientific">Coprococcus hominis</name>
    <name type="common">ex Liu et al. 2022</name>
    <dbReference type="NCBI Taxonomy" id="2763039"/>
    <lineage>
        <taxon>Bacteria</taxon>
        <taxon>Bacillati</taxon>
        <taxon>Bacillota</taxon>
        <taxon>Clostridia</taxon>
        <taxon>Lachnospirales</taxon>
        <taxon>Lachnospiraceae</taxon>
        <taxon>Coprococcus</taxon>
    </lineage>
</organism>
<keyword evidence="2" id="KW-1185">Reference proteome</keyword>
<accession>A0A8I0DUT9</accession>